<proteinExistence type="predicted"/>
<dbReference type="Proteomes" id="UP000447434">
    <property type="component" value="Chromosome 18"/>
</dbReference>
<comment type="caution">
    <text evidence="1">The sequence shown here is derived from an EMBL/GenBank/DDBJ whole genome shotgun (WGS) entry which is preliminary data.</text>
</comment>
<organism evidence="1 2">
    <name type="scientific">Lupinus albus</name>
    <name type="common">White lupine</name>
    <name type="synonym">Lupinus termis</name>
    <dbReference type="NCBI Taxonomy" id="3870"/>
    <lineage>
        <taxon>Eukaryota</taxon>
        <taxon>Viridiplantae</taxon>
        <taxon>Streptophyta</taxon>
        <taxon>Embryophyta</taxon>
        <taxon>Tracheophyta</taxon>
        <taxon>Spermatophyta</taxon>
        <taxon>Magnoliopsida</taxon>
        <taxon>eudicotyledons</taxon>
        <taxon>Gunneridae</taxon>
        <taxon>Pentapetalae</taxon>
        <taxon>rosids</taxon>
        <taxon>fabids</taxon>
        <taxon>Fabales</taxon>
        <taxon>Fabaceae</taxon>
        <taxon>Papilionoideae</taxon>
        <taxon>50 kb inversion clade</taxon>
        <taxon>genistoids sensu lato</taxon>
        <taxon>core genistoids</taxon>
        <taxon>Genisteae</taxon>
        <taxon>Lupinus</taxon>
    </lineage>
</organism>
<sequence>MESSTNLNLFLDSNVVFYGSHPWMIIVTSNEGVTSMALGFSPRLRKYGFWMSLLFRVAAGSSLVPLLVDLP</sequence>
<dbReference type="AlphaFoldDB" id="A0A6A4NPV9"/>
<accession>A0A6A4NPV9</accession>
<evidence type="ECO:0000313" key="2">
    <source>
        <dbReference type="Proteomes" id="UP000447434"/>
    </source>
</evidence>
<gene>
    <name evidence="1" type="ORF">Lalb_Chr18g0051101</name>
</gene>
<dbReference type="EMBL" id="WOCE01000018">
    <property type="protein sequence ID" value="KAE9594183.1"/>
    <property type="molecule type" value="Genomic_DNA"/>
</dbReference>
<reference evidence="2" key="1">
    <citation type="journal article" date="2020" name="Nat. Commun.">
        <title>Genome sequence of the cluster root forming white lupin.</title>
        <authorList>
            <person name="Hufnagel B."/>
            <person name="Marques A."/>
            <person name="Soriano A."/>
            <person name="Marques L."/>
            <person name="Divol F."/>
            <person name="Doumas P."/>
            <person name="Sallet E."/>
            <person name="Mancinotti D."/>
            <person name="Carrere S."/>
            <person name="Marande W."/>
            <person name="Arribat S."/>
            <person name="Keller J."/>
            <person name="Huneau C."/>
            <person name="Blein T."/>
            <person name="Aime D."/>
            <person name="Laguerre M."/>
            <person name="Taylor J."/>
            <person name="Schubert V."/>
            <person name="Nelson M."/>
            <person name="Geu-Flores F."/>
            <person name="Crespi M."/>
            <person name="Gallardo-Guerrero K."/>
            <person name="Delaux P.-M."/>
            <person name="Salse J."/>
            <person name="Berges H."/>
            <person name="Guyot R."/>
            <person name="Gouzy J."/>
            <person name="Peret B."/>
        </authorList>
    </citation>
    <scope>NUCLEOTIDE SEQUENCE [LARGE SCALE GENOMIC DNA]</scope>
    <source>
        <strain evidence="2">cv. Amiga</strain>
    </source>
</reference>
<name>A0A6A4NPV9_LUPAL</name>
<evidence type="ECO:0000313" key="1">
    <source>
        <dbReference type="EMBL" id="KAE9594183.1"/>
    </source>
</evidence>
<protein>
    <submittedName>
        <fullName evidence="1">Uncharacterized protein</fullName>
    </submittedName>
</protein>
<keyword evidence="2" id="KW-1185">Reference proteome</keyword>